<keyword evidence="2" id="KW-1185">Reference proteome</keyword>
<organism evidence="1 2">
    <name type="scientific">Methanosarcina spelaei</name>
    <dbReference type="NCBI Taxonomy" id="1036679"/>
    <lineage>
        <taxon>Archaea</taxon>
        <taxon>Methanobacteriati</taxon>
        <taxon>Methanobacteriota</taxon>
        <taxon>Stenosarchaea group</taxon>
        <taxon>Methanomicrobia</taxon>
        <taxon>Methanosarcinales</taxon>
        <taxon>Methanosarcinaceae</taxon>
        <taxon>Methanosarcina</taxon>
    </lineage>
</organism>
<evidence type="ECO:0000313" key="2">
    <source>
        <dbReference type="Proteomes" id="UP000218164"/>
    </source>
</evidence>
<name>A0A2A2HXP5_9EURY</name>
<reference evidence="1 2" key="1">
    <citation type="journal article" date="2017" name="BMC Genomics">
        <title>Genomic analysis of methanogenic archaea reveals a shift towards energy conservation.</title>
        <authorList>
            <person name="Gilmore S.P."/>
            <person name="Henske J.K."/>
            <person name="Sexton J.A."/>
            <person name="Solomon K.V."/>
            <person name="Seppala S."/>
            <person name="Yoo J.I."/>
            <person name="Huyett L.M."/>
            <person name="Pressman A."/>
            <person name="Cogan J.Z."/>
            <person name="Kivenson V."/>
            <person name="Peng X."/>
            <person name="Tan Y."/>
            <person name="Valentine D.L."/>
            <person name="O'Malley M.A."/>
        </authorList>
    </citation>
    <scope>NUCLEOTIDE SEQUENCE [LARGE SCALE GENOMIC DNA]</scope>
    <source>
        <strain evidence="1 2">MC-15</strain>
    </source>
</reference>
<gene>
    <name evidence="1" type="ORF">ASJ81_15395</name>
</gene>
<accession>A0A2A2HXP5</accession>
<protein>
    <submittedName>
        <fullName evidence="1">Uncharacterized protein</fullName>
    </submittedName>
</protein>
<dbReference type="Proteomes" id="UP000218164">
    <property type="component" value="Unassembled WGS sequence"/>
</dbReference>
<comment type="caution">
    <text evidence="1">The sequence shown here is derived from an EMBL/GenBank/DDBJ whole genome shotgun (WGS) entry which is preliminary data.</text>
</comment>
<proteinExistence type="predicted"/>
<dbReference type="AlphaFoldDB" id="A0A2A2HXP5"/>
<sequence>MLKIKSSTGSRKIQSFSRKPLHFCYNMEGIRDRLVKFPGKLDLWRKLLHFLACSPVDPDLIFYR</sequence>
<dbReference type="EMBL" id="LMVP01000033">
    <property type="protein sequence ID" value="PAV14074.1"/>
    <property type="molecule type" value="Genomic_DNA"/>
</dbReference>
<evidence type="ECO:0000313" key="1">
    <source>
        <dbReference type="EMBL" id="PAV14074.1"/>
    </source>
</evidence>